<proteinExistence type="inferred from homology"/>
<feature type="transmembrane region" description="Helical" evidence="8">
    <location>
        <begin position="257"/>
        <end position="275"/>
    </location>
</feature>
<protein>
    <recommendedName>
        <fullName evidence="9">VTT domain-containing protein</fullName>
    </recommendedName>
</protein>
<comment type="caution">
    <text evidence="10">The sequence shown here is derived from an EMBL/GenBank/DDBJ whole genome shotgun (WGS) entry which is preliminary data.</text>
</comment>
<dbReference type="Proteomes" id="UP001500642">
    <property type="component" value="Unassembled WGS sequence"/>
</dbReference>
<evidence type="ECO:0000313" key="11">
    <source>
        <dbReference type="Proteomes" id="UP001500642"/>
    </source>
</evidence>
<feature type="region of interest" description="Disordered" evidence="7">
    <location>
        <begin position="1"/>
        <end position="71"/>
    </location>
</feature>
<comment type="similarity">
    <text evidence="2">Belongs to the DedA family.</text>
</comment>
<name>A0ABP8J8K0_9MICO</name>
<evidence type="ECO:0000256" key="1">
    <source>
        <dbReference type="ARBA" id="ARBA00004651"/>
    </source>
</evidence>
<evidence type="ECO:0000256" key="5">
    <source>
        <dbReference type="ARBA" id="ARBA00022989"/>
    </source>
</evidence>
<evidence type="ECO:0000256" key="4">
    <source>
        <dbReference type="ARBA" id="ARBA00022692"/>
    </source>
</evidence>
<feature type="compositionally biased region" description="Pro residues" evidence="7">
    <location>
        <begin position="1"/>
        <end position="16"/>
    </location>
</feature>
<gene>
    <name evidence="10" type="ORF">GCM10023167_10240</name>
</gene>
<keyword evidence="5 8" id="KW-1133">Transmembrane helix</keyword>
<feature type="compositionally biased region" description="Polar residues" evidence="7">
    <location>
        <begin position="21"/>
        <end position="39"/>
    </location>
</feature>
<keyword evidence="3" id="KW-1003">Cell membrane</keyword>
<evidence type="ECO:0000256" key="7">
    <source>
        <dbReference type="SAM" id="MobiDB-lite"/>
    </source>
</evidence>
<dbReference type="PANTHER" id="PTHR42709">
    <property type="entry name" value="ALKALINE PHOSPHATASE LIKE PROTEIN"/>
    <property type="match status" value="1"/>
</dbReference>
<evidence type="ECO:0000313" key="10">
    <source>
        <dbReference type="EMBL" id="GAA4386871.1"/>
    </source>
</evidence>
<feature type="transmembrane region" description="Helical" evidence="8">
    <location>
        <begin position="110"/>
        <end position="129"/>
    </location>
</feature>
<feature type="domain" description="VTT" evidence="9">
    <location>
        <begin position="134"/>
        <end position="241"/>
    </location>
</feature>
<evidence type="ECO:0000259" key="9">
    <source>
        <dbReference type="Pfam" id="PF09335"/>
    </source>
</evidence>
<evidence type="ECO:0000256" key="8">
    <source>
        <dbReference type="SAM" id="Phobius"/>
    </source>
</evidence>
<dbReference type="RefSeq" id="WP_345030439.1">
    <property type="nucleotide sequence ID" value="NZ_BAABGL010000004.1"/>
</dbReference>
<feature type="transmembrane region" description="Helical" evidence="8">
    <location>
        <begin position="218"/>
        <end position="241"/>
    </location>
</feature>
<dbReference type="Pfam" id="PF09335">
    <property type="entry name" value="VTT_dom"/>
    <property type="match status" value="1"/>
</dbReference>
<feature type="compositionally biased region" description="Low complexity" evidence="7">
    <location>
        <begin position="40"/>
        <end position="57"/>
    </location>
</feature>
<dbReference type="InterPro" id="IPR032816">
    <property type="entry name" value="VTT_dom"/>
</dbReference>
<dbReference type="PANTHER" id="PTHR42709:SF6">
    <property type="entry name" value="UNDECAPRENYL PHOSPHATE TRANSPORTER A"/>
    <property type="match status" value="1"/>
</dbReference>
<feature type="compositionally biased region" description="Basic and acidic residues" evidence="7">
    <location>
        <begin position="58"/>
        <end position="71"/>
    </location>
</feature>
<keyword evidence="6 8" id="KW-0472">Membrane</keyword>
<feature type="transmembrane region" description="Helical" evidence="8">
    <location>
        <begin position="188"/>
        <end position="211"/>
    </location>
</feature>
<feature type="transmembrane region" description="Helical" evidence="8">
    <location>
        <begin position="136"/>
        <end position="157"/>
    </location>
</feature>
<keyword evidence="11" id="KW-1185">Reference proteome</keyword>
<keyword evidence="4 8" id="KW-0812">Transmembrane</keyword>
<organism evidence="10 11">
    <name type="scientific">Brevibacterium pityocampae</name>
    <dbReference type="NCBI Taxonomy" id="506594"/>
    <lineage>
        <taxon>Bacteria</taxon>
        <taxon>Bacillati</taxon>
        <taxon>Actinomycetota</taxon>
        <taxon>Actinomycetes</taxon>
        <taxon>Micrococcales</taxon>
        <taxon>Brevibacteriaceae</taxon>
        <taxon>Brevibacterium</taxon>
    </lineage>
</organism>
<accession>A0ABP8J8K0</accession>
<dbReference type="EMBL" id="BAABGL010000004">
    <property type="protein sequence ID" value="GAA4386871.1"/>
    <property type="molecule type" value="Genomic_DNA"/>
</dbReference>
<dbReference type="InterPro" id="IPR051311">
    <property type="entry name" value="DedA_domain"/>
</dbReference>
<reference evidence="11" key="1">
    <citation type="journal article" date="2019" name="Int. J. Syst. Evol. Microbiol.">
        <title>The Global Catalogue of Microorganisms (GCM) 10K type strain sequencing project: providing services to taxonomists for standard genome sequencing and annotation.</title>
        <authorList>
            <consortium name="The Broad Institute Genomics Platform"/>
            <consortium name="The Broad Institute Genome Sequencing Center for Infectious Disease"/>
            <person name="Wu L."/>
            <person name="Ma J."/>
        </authorList>
    </citation>
    <scope>NUCLEOTIDE SEQUENCE [LARGE SCALE GENOMIC DNA]</scope>
    <source>
        <strain evidence="11">JCM 17808</strain>
    </source>
</reference>
<evidence type="ECO:0000256" key="6">
    <source>
        <dbReference type="ARBA" id="ARBA00023136"/>
    </source>
</evidence>
<comment type="subcellular location">
    <subcellularLocation>
        <location evidence="1">Cell membrane</location>
        <topology evidence="1">Multi-pass membrane protein</topology>
    </subcellularLocation>
</comment>
<evidence type="ECO:0000256" key="3">
    <source>
        <dbReference type="ARBA" id="ARBA00022475"/>
    </source>
</evidence>
<sequence length="286" mass="30778">MVPEPSSPRPESPGAPGPASDSTQAEDTASPADTASSTVTAPADGSASADSADTAGGMKKEPPQSWDDLKPWKGAAAPTDKFLLFAIFAVPAFYLGMMPFRPFLIAHQPILLEFLTGAKTAIVGAAAYARVGEFPLWLVLVAGFVGMTKFDWLFWLAGRRWGDGILSIFTSTDRQRRQVEKFRRMPPWLLFLLVVISRVPGIPGTLVWLVAGWSGMRLWVFLIADFLACLILTVGVALLGYSLGQAAVDVIQTIDRYALWLSLGLVVLIAVWSGAKANKQAKDAQA</sequence>
<feature type="transmembrane region" description="Helical" evidence="8">
    <location>
        <begin position="82"/>
        <end position="104"/>
    </location>
</feature>
<evidence type="ECO:0000256" key="2">
    <source>
        <dbReference type="ARBA" id="ARBA00010792"/>
    </source>
</evidence>